<protein>
    <recommendedName>
        <fullName evidence="5">DUF3617 family protein</fullName>
    </recommendedName>
</protein>
<dbReference type="EMBL" id="RAQO01000004">
    <property type="protein sequence ID" value="RKF19951.1"/>
    <property type="molecule type" value="Genomic_DNA"/>
</dbReference>
<evidence type="ECO:0000313" key="3">
    <source>
        <dbReference type="EMBL" id="RKF19951.1"/>
    </source>
</evidence>
<organism evidence="3 4">
    <name type="scientific">Alginatibacterium sediminis</name>
    <dbReference type="NCBI Taxonomy" id="2164068"/>
    <lineage>
        <taxon>Bacteria</taxon>
        <taxon>Pseudomonadati</taxon>
        <taxon>Pseudomonadota</taxon>
        <taxon>Gammaproteobacteria</taxon>
        <taxon>Alteromonadales</taxon>
        <taxon>Alteromonadaceae</taxon>
        <taxon>Alginatibacterium</taxon>
    </lineage>
</organism>
<evidence type="ECO:0000256" key="2">
    <source>
        <dbReference type="SAM" id="Phobius"/>
    </source>
</evidence>
<keyword evidence="2" id="KW-1133">Transmembrane helix</keyword>
<evidence type="ECO:0000256" key="1">
    <source>
        <dbReference type="SAM" id="MobiDB-lite"/>
    </source>
</evidence>
<gene>
    <name evidence="3" type="ORF">DBZ36_05725</name>
</gene>
<reference evidence="3 4" key="1">
    <citation type="submission" date="2018-09" db="EMBL/GenBank/DDBJ databases">
        <authorList>
            <person name="Wang Z."/>
        </authorList>
    </citation>
    <scope>NUCLEOTIDE SEQUENCE [LARGE SCALE GENOMIC DNA]</scope>
    <source>
        <strain evidence="3 4">ALS 81</strain>
    </source>
</reference>
<feature type="region of interest" description="Disordered" evidence="1">
    <location>
        <begin position="97"/>
        <end position="120"/>
    </location>
</feature>
<keyword evidence="2" id="KW-0812">Transmembrane</keyword>
<dbReference type="Proteomes" id="UP000286482">
    <property type="component" value="Unassembled WGS sequence"/>
</dbReference>
<feature type="compositionally biased region" description="Basic and acidic residues" evidence="1">
    <location>
        <begin position="111"/>
        <end position="120"/>
    </location>
</feature>
<keyword evidence="2" id="KW-0472">Membrane</keyword>
<evidence type="ECO:0008006" key="5">
    <source>
        <dbReference type="Google" id="ProtNLM"/>
    </source>
</evidence>
<feature type="transmembrane region" description="Helical" evidence="2">
    <location>
        <begin position="12"/>
        <end position="33"/>
    </location>
</feature>
<dbReference type="AlphaFoldDB" id="A0A420EGV4"/>
<proteinExistence type="predicted"/>
<accession>A0A420EGV4</accession>
<name>A0A420EGV4_9ALTE</name>
<comment type="caution">
    <text evidence="3">The sequence shown here is derived from an EMBL/GenBank/DDBJ whole genome shotgun (WGS) entry which is preliminary data.</text>
</comment>
<sequence length="197" mass="22146">MKLSFYILDKRLTYQLIVNFLFHSVYILLNYLFHFINVTLSMRIKYKTIFLSFVILSGNAISGEKEVIACIEKERDILSNKHTRDETVTFGLHAAKGKPPQCNTSTAYESKAGEGPRENEIDSGLPTCKVVSARIWNRAKITGCSFSNGKPVLSASVDGKGCTDENSASFSLTQTYEYKPSTSELLTIMNRCQDEFK</sequence>
<evidence type="ECO:0000313" key="4">
    <source>
        <dbReference type="Proteomes" id="UP000286482"/>
    </source>
</evidence>
<keyword evidence="4" id="KW-1185">Reference proteome</keyword>